<comment type="caution">
    <text evidence="2">The sequence shown here is derived from an EMBL/GenBank/DDBJ whole genome shotgun (WGS) entry which is preliminary data.</text>
</comment>
<evidence type="ECO:0000256" key="1">
    <source>
        <dbReference type="SAM" id="SignalP"/>
    </source>
</evidence>
<evidence type="ECO:0000313" key="2">
    <source>
        <dbReference type="EMBL" id="MFC4134684.1"/>
    </source>
</evidence>
<organism evidence="2 3">
    <name type="scientific">Hamadaea flava</name>
    <dbReference type="NCBI Taxonomy" id="1742688"/>
    <lineage>
        <taxon>Bacteria</taxon>
        <taxon>Bacillati</taxon>
        <taxon>Actinomycetota</taxon>
        <taxon>Actinomycetes</taxon>
        <taxon>Micromonosporales</taxon>
        <taxon>Micromonosporaceae</taxon>
        <taxon>Hamadaea</taxon>
    </lineage>
</organism>
<feature type="signal peptide" evidence="1">
    <location>
        <begin position="1"/>
        <end position="26"/>
    </location>
</feature>
<reference evidence="3" key="1">
    <citation type="journal article" date="2019" name="Int. J. Syst. Evol. Microbiol.">
        <title>The Global Catalogue of Microorganisms (GCM) 10K type strain sequencing project: providing services to taxonomists for standard genome sequencing and annotation.</title>
        <authorList>
            <consortium name="The Broad Institute Genomics Platform"/>
            <consortium name="The Broad Institute Genome Sequencing Center for Infectious Disease"/>
            <person name="Wu L."/>
            <person name="Ma J."/>
        </authorList>
    </citation>
    <scope>NUCLEOTIDE SEQUENCE [LARGE SCALE GENOMIC DNA]</scope>
    <source>
        <strain evidence="3">CGMCC 4.7289</strain>
    </source>
</reference>
<dbReference type="InterPro" id="IPR011042">
    <property type="entry name" value="6-blade_b-propeller_TolB-like"/>
</dbReference>
<name>A0ABV8LY06_9ACTN</name>
<dbReference type="Gene3D" id="2.120.10.30">
    <property type="entry name" value="TolB, C-terminal domain"/>
    <property type="match status" value="1"/>
</dbReference>
<feature type="chain" id="PRO_5045849081" evidence="1">
    <location>
        <begin position="27"/>
        <end position="303"/>
    </location>
</feature>
<proteinExistence type="predicted"/>
<protein>
    <submittedName>
        <fullName evidence="2">Strictosidine synthase family protein</fullName>
    </submittedName>
</protein>
<sequence>MRRRTMVAALAAAPLAGLLGGTPAQAGGATLPEVIDLPDGWNPEGIAVSGTHFYVGSIATGSIYRGSLLTGRGGVFIPGPADGHLIGLEIDRFNRIWACTGPNGGAIVYDGNTGAKLAEYQFGGGFVNDAIATEDAVYFTDSPSDQLFVVPLGRGGRLPDPSAAYAITLPGGLGEVDAFNNGIETTPDGRQLLIVQMVAGRLFAFDPRRGKATQVDLGGAGVLNGDGMIRRGRTLYICRNSDNIIAKFALGTDRAVLVDEITDPRLQVPATIALFGPYLYAVNARFDVDPAPDVTYNVVRLPA</sequence>
<dbReference type="Proteomes" id="UP001595816">
    <property type="component" value="Unassembled WGS sequence"/>
</dbReference>
<dbReference type="RefSeq" id="WP_253761171.1">
    <property type="nucleotide sequence ID" value="NZ_JAMZDZ010000001.1"/>
</dbReference>
<dbReference type="EMBL" id="JBHSAY010000015">
    <property type="protein sequence ID" value="MFC4134684.1"/>
    <property type="molecule type" value="Genomic_DNA"/>
</dbReference>
<evidence type="ECO:0000313" key="3">
    <source>
        <dbReference type="Proteomes" id="UP001595816"/>
    </source>
</evidence>
<gene>
    <name evidence="2" type="ORF">ACFOZ4_29090</name>
</gene>
<accession>A0ABV8LY06</accession>
<keyword evidence="3" id="KW-1185">Reference proteome</keyword>
<dbReference type="SUPFAM" id="SSF63829">
    <property type="entry name" value="Calcium-dependent phosphotriesterase"/>
    <property type="match status" value="1"/>
</dbReference>
<keyword evidence="1" id="KW-0732">Signal</keyword>